<proteinExistence type="predicted"/>
<evidence type="ECO:0000256" key="2">
    <source>
        <dbReference type="ARBA" id="ARBA00022692"/>
    </source>
</evidence>
<evidence type="ECO:0000256" key="1">
    <source>
        <dbReference type="ARBA" id="ARBA00004141"/>
    </source>
</evidence>
<sequence>MRPMLMPPVWTISLLGYGQAQQQAAGSDWLPALYPIAVFSLLTGGVYVQNQVHDIESDKANSKLFLLTDGYISVRAANLHTFLCYGAAVVLAFIHSIWLGSLMSLYLLIGNQYNIPPFRWKDRPLGGLLYNVIVYGTMAYVAGWMAAAPPDHEMLLRTIPYCLGVGAIFLNTTLPDIPGDRAAGKMTIGVKFGFKTSGVLACIMLSGAVLTGWWLNDPYIAVPSLLALPLFLRMSVTGHAHDVARATKVGILGLALAAAVVCPPYLGLLIALFFGSRPYYKYRFGITYPSFQVQR</sequence>
<dbReference type="PANTHER" id="PTHR42723:SF1">
    <property type="entry name" value="CHLOROPHYLL SYNTHASE, CHLOROPLASTIC"/>
    <property type="match status" value="1"/>
</dbReference>
<organism evidence="6">
    <name type="scientific">marine metagenome</name>
    <dbReference type="NCBI Taxonomy" id="408172"/>
    <lineage>
        <taxon>unclassified sequences</taxon>
        <taxon>metagenomes</taxon>
        <taxon>ecological metagenomes</taxon>
    </lineage>
</organism>
<dbReference type="UniPathway" id="UPA00079"/>
<comment type="subcellular location">
    <subcellularLocation>
        <location evidence="1">Membrane</location>
        <topology evidence="1">Multi-pass membrane protein</topology>
    </subcellularLocation>
</comment>
<dbReference type="InterPro" id="IPR050475">
    <property type="entry name" value="Prenyltransferase_related"/>
</dbReference>
<dbReference type="PANTHER" id="PTHR42723">
    <property type="entry name" value="CHLOROPHYLL SYNTHASE"/>
    <property type="match status" value="1"/>
</dbReference>
<dbReference type="Pfam" id="PF01040">
    <property type="entry name" value="UbiA"/>
    <property type="match status" value="1"/>
</dbReference>
<evidence type="ECO:0000313" key="6">
    <source>
        <dbReference type="EMBL" id="SVB05942.1"/>
    </source>
</evidence>
<evidence type="ECO:0000256" key="5">
    <source>
        <dbReference type="SAM" id="Phobius"/>
    </source>
</evidence>
<dbReference type="AlphaFoldDB" id="A0A382AXZ3"/>
<feature type="transmembrane region" description="Helical" evidence="5">
    <location>
        <begin position="85"/>
        <end position="108"/>
    </location>
</feature>
<name>A0A382AXZ3_9ZZZZ</name>
<reference evidence="6" key="1">
    <citation type="submission" date="2018-05" db="EMBL/GenBank/DDBJ databases">
        <authorList>
            <person name="Lanie J.A."/>
            <person name="Ng W.-L."/>
            <person name="Kazmierczak K.M."/>
            <person name="Andrzejewski T.M."/>
            <person name="Davidsen T.M."/>
            <person name="Wayne K.J."/>
            <person name="Tettelin H."/>
            <person name="Glass J.I."/>
            <person name="Rusch D."/>
            <person name="Podicherti R."/>
            <person name="Tsui H.-C.T."/>
            <person name="Winkler M.E."/>
        </authorList>
    </citation>
    <scope>NUCLEOTIDE SEQUENCE</scope>
</reference>
<dbReference type="EMBL" id="UINC01027160">
    <property type="protein sequence ID" value="SVB05942.1"/>
    <property type="molecule type" value="Genomic_DNA"/>
</dbReference>
<dbReference type="GO" id="GO:0009234">
    <property type="term" value="P:menaquinone biosynthetic process"/>
    <property type="evidence" value="ECO:0007669"/>
    <property type="project" value="UniProtKB-UniPathway"/>
</dbReference>
<dbReference type="InterPro" id="IPR000537">
    <property type="entry name" value="UbiA_prenyltransferase"/>
</dbReference>
<gene>
    <name evidence="6" type="ORF">METZ01_LOCUS158796</name>
</gene>
<feature type="transmembrane region" description="Helical" evidence="5">
    <location>
        <begin position="249"/>
        <end position="274"/>
    </location>
</feature>
<keyword evidence="3 5" id="KW-1133">Transmembrane helix</keyword>
<feature type="transmembrane region" description="Helical" evidence="5">
    <location>
        <begin position="128"/>
        <end position="148"/>
    </location>
</feature>
<dbReference type="GO" id="GO:0016765">
    <property type="term" value="F:transferase activity, transferring alkyl or aryl (other than methyl) groups"/>
    <property type="evidence" value="ECO:0007669"/>
    <property type="project" value="InterPro"/>
</dbReference>
<protein>
    <submittedName>
        <fullName evidence="6">Uncharacterized protein</fullName>
    </submittedName>
</protein>
<feature type="transmembrane region" description="Helical" evidence="5">
    <location>
        <begin position="192"/>
        <end position="214"/>
    </location>
</feature>
<dbReference type="GO" id="GO:0016020">
    <property type="term" value="C:membrane"/>
    <property type="evidence" value="ECO:0007669"/>
    <property type="project" value="UniProtKB-SubCell"/>
</dbReference>
<evidence type="ECO:0000256" key="3">
    <source>
        <dbReference type="ARBA" id="ARBA00022989"/>
    </source>
</evidence>
<keyword evidence="2 5" id="KW-0812">Transmembrane</keyword>
<keyword evidence="4 5" id="KW-0472">Membrane</keyword>
<feature type="transmembrane region" description="Helical" evidence="5">
    <location>
        <begin position="154"/>
        <end position="171"/>
    </location>
</feature>
<evidence type="ECO:0000256" key="4">
    <source>
        <dbReference type="ARBA" id="ARBA00023136"/>
    </source>
</evidence>
<dbReference type="InterPro" id="IPR044878">
    <property type="entry name" value="UbiA_sf"/>
</dbReference>
<dbReference type="Gene3D" id="1.10.357.140">
    <property type="entry name" value="UbiA prenyltransferase"/>
    <property type="match status" value="1"/>
</dbReference>
<feature type="transmembrane region" description="Helical" evidence="5">
    <location>
        <begin position="220"/>
        <end position="237"/>
    </location>
</feature>
<accession>A0A382AXZ3</accession>